<reference evidence="1 2" key="1">
    <citation type="submission" date="2017-02" db="EMBL/GenBank/DDBJ databases">
        <authorList>
            <person name="Peterson S.W."/>
        </authorList>
    </citation>
    <scope>NUCLEOTIDE SEQUENCE [LARGE SCALE GENOMIC DNA]</scope>
    <source>
        <strain evidence="1 2">DSM 22335</strain>
    </source>
</reference>
<dbReference type="OrthoDB" id="1030341at2"/>
<name>A0A1T4P1W6_9BACT</name>
<keyword evidence="2" id="KW-1185">Reference proteome</keyword>
<evidence type="ECO:0000313" key="1">
    <source>
        <dbReference type="EMBL" id="SJZ85402.1"/>
    </source>
</evidence>
<dbReference type="Proteomes" id="UP000190888">
    <property type="component" value="Unassembled WGS sequence"/>
</dbReference>
<evidence type="ECO:0000313" key="2">
    <source>
        <dbReference type="Proteomes" id="UP000190888"/>
    </source>
</evidence>
<dbReference type="RefSeq" id="WP_078831426.1">
    <property type="nucleotide sequence ID" value="NZ_FUWH01000005.1"/>
</dbReference>
<dbReference type="EMBL" id="FUWH01000005">
    <property type="protein sequence ID" value="SJZ85402.1"/>
    <property type="molecule type" value="Genomic_DNA"/>
</dbReference>
<dbReference type="Pfam" id="PF14460">
    <property type="entry name" value="Prok-E2_D"/>
    <property type="match status" value="1"/>
</dbReference>
<organism evidence="1 2">
    <name type="scientific">Sediminibacterium ginsengisoli</name>
    <dbReference type="NCBI Taxonomy" id="413434"/>
    <lineage>
        <taxon>Bacteria</taxon>
        <taxon>Pseudomonadati</taxon>
        <taxon>Bacteroidota</taxon>
        <taxon>Chitinophagia</taxon>
        <taxon>Chitinophagales</taxon>
        <taxon>Chitinophagaceae</taxon>
        <taxon>Sediminibacterium</taxon>
    </lineage>
</organism>
<dbReference type="InterPro" id="IPR032787">
    <property type="entry name" value="Prok-E2_D"/>
</dbReference>
<sequence length="238" mass="27329">MKNNTDHFTSFHEPQKALIIYRSTMENPNYYVEAFDFNTNGKMIDPHPLTDKECIHLSAALQSSSALSNNFLQCRGLIPSKLLYTRQGSEGFAIWHTPAMKHFLAYTNELGLTNGNYQLPAMIWRASRTELAVFAMAEKDIPTMNTPLYHAPFFNIHENGNVCMGTVDIDIDNNTYLEDFISQWEEYFFNSKFSHVLGNRSPVKGNIIQLWKSLKDARKRFPSSTLIKHKATLKNLIK</sequence>
<dbReference type="AlphaFoldDB" id="A0A1T4P1W6"/>
<protein>
    <submittedName>
        <fullName evidence="1">PRTRC system protein B</fullName>
    </submittedName>
</protein>
<accession>A0A1T4P1W6</accession>
<dbReference type="STRING" id="413434.SAMN04488132_10597"/>
<gene>
    <name evidence="1" type="ORF">SAMN04488132_10597</name>
</gene>
<proteinExistence type="predicted"/>